<keyword evidence="1" id="KW-1133">Transmembrane helix</keyword>
<feature type="transmembrane region" description="Helical" evidence="1">
    <location>
        <begin position="71"/>
        <end position="92"/>
    </location>
</feature>
<dbReference type="EMBL" id="QBMP01000172">
    <property type="protein sequence ID" value="PZO51208.1"/>
    <property type="molecule type" value="Genomic_DNA"/>
</dbReference>
<name>A0A2W4Z8D0_9CYAN</name>
<dbReference type="Proteomes" id="UP000249794">
    <property type="component" value="Unassembled WGS sequence"/>
</dbReference>
<reference evidence="3" key="1">
    <citation type="submission" date="2018-04" db="EMBL/GenBank/DDBJ databases">
        <authorList>
            <person name="Cornet L."/>
        </authorList>
    </citation>
    <scope>NUCLEOTIDE SEQUENCE [LARGE SCALE GENOMIC DNA]</scope>
</reference>
<evidence type="ECO:0000313" key="2">
    <source>
        <dbReference type="EMBL" id="PZO51208.1"/>
    </source>
</evidence>
<dbReference type="NCBIfam" id="TIGR04533">
    <property type="entry name" value="cyanosortB_assc"/>
    <property type="match status" value="1"/>
</dbReference>
<comment type="caution">
    <text evidence="2">The sequence shown here is derived from an EMBL/GenBank/DDBJ whole genome shotgun (WGS) entry which is preliminary data.</text>
</comment>
<accession>A0A2W4Z8D0</accession>
<protein>
    <submittedName>
        <fullName evidence="2">Cyanoexosortase B system-associated protein</fullName>
    </submittedName>
</protein>
<dbReference type="InterPro" id="IPR030917">
    <property type="entry name" value="Cyanoexo_CrtB_assoc"/>
</dbReference>
<organism evidence="2 3">
    <name type="scientific">Phormidesmis priestleyi</name>
    <dbReference type="NCBI Taxonomy" id="268141"/>
    <lineage>
        <taxon>Bacteria</taxon>
        <taxon>Bacillati</taxon>
        <taxon>Cyanobacteriota</taxon>
        <taxon>Cyanophyceae</taxon>
        <taxon>Leptolyngbyales</taxon>
        <taxon>Leptolyngbyaceae</taxon>
        <taxon>Phormidesmis</taxon>
    </lineage>
</organism>
<keyword evidence="1" id="KW-0812">Transmembrane</keyword>
<dbReference type="AlphaFoldDB" id="A0A2W4Z8D0"/>
<evidence type="ECO:0000256" key="1">
    <source>
        <dbReference type="SAM" id="Phobius"/>
    </source>
</evidence>
<reference evidence="2 3" key="2">
    <citation type="submission" date="2018-06" db="EMBL/GenBank/DDBJ databases">
        <title>Metagenomic assembly of (sub)arctic Cyanobacteria and their associated microbiome from non-axenic cultures.</title>
        <authorList>
            <person name="Baurain D."/>
        </authorList>
    </citation>
    <scope>NUCLEOTIDE SEQUENCE [LARGE SCALE GENOMIC DNA]</scope>
    <source>
        <strain evidence="2">ULC027bin1</strain>
    </source>
</reference>
<gene>
    <name evidence="2" type="ORF">DCF15_15005</name>
</gene>
<sequence>MTYLRLTQVQPQIATIAIVPSLIHYLIHQNELIDPGTTISSLWPFPPSFYSFLCRSTQPKKSRKKLVKKSVTKLILVSALALFVIISALPLYSAGWPWASPPKLPATTRTALQAIPTQGIEIPGWITDDHIETKIGGHKWSIQQLSAKANQPEAESSENPNNPPIFLLLRPQIYEADQPEVEWLDIKGAQHWSIDSRQSLSFNVSTNHSKNSQTVRIKADFFRAWNEGQTYAVLQWYAWPAGGNASPAKWFWADQKTQWRDYQRMPWVAVSLWLPIAPFGDIVSRKPLAESLGQTLQQVLLQTAFLEKPKDGAENNGL</sequence>
<proteinExistence type="predicted"/>
<keyword evidence="1" id="KW-0472">Membrane</keyword>
<evidence type="ECO:0000313" key="3">
    <source>
        <dbReference type="Proteomes" id="UP000249794"/>
    </source>
</evidence>